<feature type="domain" description="Acyl-CoA oxidase C-alpha1" evidence="14">
    <location>
        <begin position="281"/>
        <end position="440"/>
    </location>
</feature>
<dbReference type="PANTHER" id="PTHR10909">
    <property type="entry name" value="ELECTRON TRANSPORT OXIDOREDUCTASE"/>
    <property type="match status" value="1"/>
</dbReference>
<dbReference type="Pfam" id="PF02770">
    <property type="entry name" value="Acyl-CoA_dh_M"/>
    <property type="match status" value="1"/>
</dbReference>
<dbReference type="GO" id="GO:0005504">
    <property type="term" value="F:fatty acid binding"/>
    <property type="evidence" value="ECO:0007669"/>
    <property type="project" value="TreeGrafter"/>
</dbReference>
<evidence type="ECO:0000259" key="13">
    <source>
        <dbReference type="Pfam" id="PF02771"/>
    </source>
</evidence>
<evidence type="ECO:0000256" key="3">
    <source>
        <dbReference type="ARBA" id="ARBA00006288"/>
    </source>
</evidence>
<dbReference type="InterPro" id="IPR055060">
    <property type="entry name" value="ACOX_C_alpha1"/>
</dbReference>
<dbReference type="Pfam" id="PF02771">
    <property type="entry name" value="Acyl-CoA_dh_N"/>
    <property type="match status" value="1"/>
</dbReference>
<dbReference type="InterPro" id="IPR002655">
    <property type="entry name" value="Acyl-CoA_oxidase_C"/>
</dbReference>
<dbReference type="PIRSF" id="PIRSF000168">
    <property type="entry name" value="Acyl-CoA_oxidase"/>
    <property type="match status" value="1"/>
</dbReference>
<gene>
    <name evidence="15" type="ORF">FHX42_005106</name>
</gene>
<dbReference type="GO" id="GO:0055088">
    <property type="term" value="P:lipid homeostasis"/>
    <property type="evidence" value="ECO:0007669"/>
    <property type="project" value="TreeGrafter"/>
</dbReference>
<proteinExistence type="inferred from homology"/>
<evidence type="ECO:0000313" key="16">
    <source>
        <dbReference type="Proteomes" id="UP000569329"/>
    </source>
</evidence>
<dbReference type="Proteomes" id="UP000569329">
    <property type="component" value="Unassembled WGS sequence"/>
</dbReference>
<dbReference type="PROSITE" id="PS00073">
    <property type="entry name" value="ACYL_COA_DH_2"/>
    <property type="match status" value="1"/>
</dbReference>
<dbReference type="GO" id="GO:0033540">
    <property type="term" value="P:fatty acid beta-oxidation using acyl-CoA oxidase"/>
    <property type="evidence" value="ECO:0007669"/>
    <property type="project" value="TreeGrafter"/>
</dbReference>
<dbReference type="Pfam" id="PF01756">
    <property type="entry name" value="ACOX"/>
    <property type="match status" value="1"/>
</dbReference>
<dbReference type="RefSeq" id="WP_182546863.1">
    <property type="nucleotide sequence ID" value="NZ_JACGWZ010000009.1"/>
</dbReference>
<reference evidence="15 16" key="1">
    <citation type="submission" date="2020-07" db="EMBL/GenBank/DDBJ databases">
        <title>Sequencing the genomes of 1000 actinobacteria strains.</title>
        <authorList>
            <person name="Klenk H.-P."/>
        </authorList>
    </citation>
    <scope>NUCLEOTIDE SEQUENCE [LARGE SCALE GENOMIC DNA]</scope>
    <source>
        <strain evidence="15 16">DSM 45975</strain>
    </source>
</reference>
<keyword evidence="7" id="KW-0276">Fatty acid metabolism</keyword>
<dbReference type="GO" id="GO:0003997">
    <property type="term" value="F:acyl-CoA oxidase activity"/>
    <property type="evidence" value="ECO:0007669"/>
    <property type="project" value="UniProtKB-EC"/>
</dbReference>
<comment type="similarity">
    <text evidence="3">Belongs to the acyl-CoA oxidase family.</text>
</comment>
<dbReference type="PANTHER" id="PTHR10909:SF382">
    <property type="entry name" value="ACYL-COENZYME A OXIDASE"/>
    <property type="match status" value="1"/>
</dbReference>
<dbReference type="InterPro" id="IPR006089">
    <property type="entry name" value="Acyl-CoA_DH_CS"/>
</dbReference>
<dbReference type="FunFam" id="1.20.140.10:FF:000007">
    <property type="entry name" value="Acyl-coenzyme A oxidase"/>
    <property type="match status" value="1"/>
</dbReference>
<dbReference type="GO" id="GO:0071949">
    <property type="term" value="F:FAD binding"/>
    <property type="evidence" value="ECO:0007669"/>
    <property type="project" value="InterPro"/>
</dbReference>
<accession>A0A839E8V1</accession>
<dbReference type="EC" id="1.3.3.6" evidence="4"/>
<dbReference type="Pfam" id="PF22924">
    <property type="entry name" value="ACOX_C_alpha1"/>
    <property type="match status" value="1"/>
</dbReference>
<evidence type="ECO:0000259" key="12">
    <source>
        <dbReference type="Pfam" id="PF02770"/>
    </source>
</evidence>
<evidence type="ECO:0000313" key="15">
    <source>
        <dbReference type="EMBL" id="MBA8827701.1"/>
    </source>
</evidence>
<dbReference type="AlphaFoldDB" id="A0A839E8V1"/>
<dbReference type="InterPro" id="IPR006091">
    <property type="entry name" value="Acyl-CoA_Oxase/DH_mid-dom"/>
</dbReference>
<evidence type="ECO:0000259" key="11">
    <source>
        <dbReference type="Pfam" id="PF01756"/>
    </source>
</evidence>
<keyword evidence="5" id="KW-0285">Flavoprotein</keyword>
<comment type="caution">
    <text evidence="15">The sequence shown here is derived from an EMBL/GenBank/DDBJ whole genome shotgun (WGS) entry which is preliminary data.</text>
</comment>
<feature type="domain" description="Acyl-CoA oxidase/dehydrogenase middle" evidence="12">
    <location>
        <begin position="136"/>
        <end position="245"/>
    </location>
</feature>
<evidence type="ECO:0000259" key="14">
    <source>
        <dbReference type="Pfam" id="PF22924"/>
    </source>
</evidence>
<dbReference type="InterPro" id="IPR009100">
    <property type="entry name" value="AcylCoA_DH/oxidase_NM_dom_sf"/>
</dbReference>
<comment type="subcellular location">
    <subcellularLocation>
        <location evidence="2">Peroxisome</location>
    </subcellularLocation>
</comment>
<evidence type="ECO:0000256" key="9">
    <source>
        <dbReference type="ARBA" id="ARBA00023098"/>
    </source>
</evidence>
<keyword evidence="9" id="KW-0443">Lipid metabolism</keyword>
<dbReference type="GO" id="GO:0003995">
    <property type="term" value="F:acyl-CoA dehydrogenase activity"/>
    <property type="evidence" value="ECO:0007669"/>
    <property type="project" value="InterPro"/>
</dbReference>
<dbReference type="Gene3D" id="2.40.110.10">
    <property type="entry name" value="Butyryl-CoA Dehydrogenase, subunit A, domain 2"/>
    <property type="match status" value="1"/>
</dbReference>
<dbReference type="SUPFAM" id="SSF47203">
    <property type="entry name" value="Acyl-CoA dehydrogenase C-terminal domain-like"/>
    <property type="match status" value="2"/>
</dbReference>
<dbReference type="FunFam" id="1.20.140.10:FF:000010">
    <property type="entry name" value="Acyl-coenzyme A oxidase"/>
    <property type="match status" value="1"/>
</dbReference>
<dbReference type="InterPro" id="IPR013786">
    <property type="entry name" value="AcylCoA_DH/ox_N"/>
</dbReference>
<evidence type="ECO:0000256" key="5">
    <source>
        <dbReference type="ARBA" id="ARBA00022630"/>
    </source>
</evidence>
<comment type="cofactor">
    <cofactor evidence="1">
        <name>FAD</name>
        <dbReference type="ChEBI" id="CHEBI:57692"/>
    </cofactor>
</comment>
<keyword evidence="6" id="KW-0274">FAD</keyword>
<keyword evidence="10" id="KW-0576">Peroxisome</keyword>
<dbReference type="InterPro" id="IPR012258">
    <property type="entry name" value="Acyl-CoA_oxidase"/>
</dbReference>
<name>A0A839E8V1_9PSEU</name>
<dbReference type="EMBL" id="JACGWZ010000009">
    <property type="protein sequence ID" value="MBA8827701.1"/>
    <property type="molecule type" value="Genomic_DNA"/>
</dbReference>
<evidence type="ECO:0000256" key="10">
    <source>
        <dbReference type="ARBA" id="ARBA00023140"/>
    </source>
</evidence>
<protein>
    <recommendedName>
        <fullName evidence="4">acyl-CoA oxidase</fullName>
        <ecNumber evidence="4">1.3.3.6</ecNumber>
    </recommendedName>
</protein>
<feature type="domain" description="Acyl-CoA dehydrogenase/oxidase N-terminal" evidence="13">
    <location>
        <begin position="26"/>
        <end position="132"/>
    </location>
</feature>
<keyword evidence="16" id="KW-1185">Reference proteome</keyword>
<feature type="domain" description="Acyl-CoA oxidase C-terminal" evidence="11">
    <location>
        <begin position="500"/>
        <end position="637"/>
    </location>
</feature>
<dbReference type="InterPro" id="IPR036250">
    <property type="entry name" value="AcylCo_DH-like_C"/>
</dbReference>
<dbReference type="Gene3D" id="1.20.140.10">
    <property type="entry name" value="Butyryl-CoA Dehydrogenase, subunit A, domain 3"/>
    <property type="match status" value="2"/>
</dbReference>
<evidence type="ECO:0000256" key="2">
    <source>
        <dbReference type="ARBA" id="ARBA00004275"/>
    </source>
</evidence>
<evidence type="ECO:0000256" key="4">
    <source>
        <dbReference type="ARBA" id="ARBA00012870"/>
    </source>
</evidence>
<dbReference type="InterPro" id="IPR037069">
    <property type="entry name" value="AcylCoA_DH/ox_N_sf"/>
</dbReference>
<dbReference type="SUPFAM" id="SSF56645">
    <property type="entry name" value="Acyl-CoA dehydrogenase NM domain-like"/>
    <property type="match status" value="1"/>
</dbReference>
<evidence type="ECO:0000256" key="1">
    <source>
        <dbReference type="ARBA" id="ARBA00001974"/>
    </source>
</evidence>
<dbReference type="InterPro" id="IPR046373">
    <property type="entry name" value="Acyl-CoA_Oxase/DH_mid-dom_sf"/>
</dbReference>
<evidence type="ECO:0000256" key="7">
    <source>
        <dbReference type="ARBA" id="ARBA00022832"/>
    </source>
</evidence>
<evidence type="ECO:0000256" key="8">
    <source>
        <dbReference type="ARBA" id="ARBA00023002"/>
    </source>
</evidence>
<evidence type="ECO:0000256" key="6">
    <source>
        <dbReference type="ARBA" id="ARBA00022827"/>
    </source>
</evidence>
<keyword evidence="8 15" id="KW-0560">Oxidoreductase</keyword>
<sequence length="657" mass="72129">MDIPKTPASFDAAKLRELLDGRWAGVREQVRQLLESTELPPGDDLDVESHRERVLEQLKVLAGSGVTEYGFPVAAGGKGDTGGSVVSMEMLAGNLSLMVKAGVQWGLFGGAVVALGTERHHDRYLKPIMSMELPGCFAMTETGHGSDVQNLRTTATYDAETQEFVVHTPHEAARKEYIGNAARDGRMAVVFAQLHTAGEGYGVHALMVPIRDEEGAPLPGVHISDCGHKAGLNGVDNGRITFEQVRVPREALLNRYGDVEPDGTYSSPIEGGNKRFFTMLGTLIRGRISVAGTAGSATKLALEIALRYGDARRQFEKPGTGDETAVLDYLGHQRKLLPALAKTFALHFAQEELVSTLHDLHESEQRDDRAQRELESRAAGIKAMSTWHATRTIQAAREACGGAGYLSENQLPRIKADTDVFTTFEGDNTVLLQLVAKGLLTNYKDQFDDIGTLGMARYVADQFVGTVIEHTAARSLVQRLVDAAPGRDDEDVLFDRGWQLRMFEDREKHVLDAVARRLRRASGGDSDPFEVFNNAQDHVLRAARVHVDRVVLEAFVAGIERCTDPDVAAMLERLCDLYVLSNIEEDRGWFLEHERITARRSKAVTEAVNDLCRTLRPHAVGLAQAFGTPRQWVTAPIATGAEAARQDRQRAHDAAQR</sequence>
<dbReference type="Gene3D" id="1.10.540.10">
    <property type="entry name" value="Acyl-CoA dehydrogenase/oxidase, N-terminal domain"/>
    <property type="match status" value="1"/>
</dbReference>
<organism evidence="15 16">
    <name type="scientific">Halosaccharopolyspora lacisalsi</name>
    <dbReference type="NCBI Taxonomy" id="1000566"/>
    <lineage>
        <taxon>Bacteria</taxon>
        <taxon>Bacillati</taxon>
        <taxon>Actinomycetota</taxon>
        <taxon>Actinomycetes</taxon>
        <taxon>Pseudonocardiales</taxon>
        <taxon>Pseudonocardiaceae</taxon>
        <taxon>Halosaccharopolyspora</taxon>
    </lineage>
</organism>
<dbReference type="FunFam" id="2.40.110.10:FF:000005">
    <property type="entry name" value="Acyl-coenzyme A oxidase"/>
    <property type="match status" value="1"/>
</dbReference>